<evidence type="ECO:0000313" key="5">
    <source>
        <dbReference type="EMBL" id="ORX37814.1"/>
    </source>
</evidence>
<dbReference type="EMBL" id="NBSH01000005">
    <property type="protein sequence ID" value="ORX37814.1"/>
    <property type="molecule type" value="Genomic_DNA"/>
</dbReference>
<keyword evidence="6" id="KW-1185">Reference proteome</keyword>
<accession>A0A1Y1UJY6</accession>
<dbReference type="STRING" id="4999.A0A1Y1UJY6"/>
<dbReference type="InterPro" id="IPR056842">
    <property type="entry name" value="THADA-like_TPR_C"/>
</dbReference>
<evidence type="ECO:0000256" key="1">
    <source>
        <dbReference type="ARBA" id="ARBA00010409"/>
    </source>
</evidence>
<name>A0A1Y1UJY6_9TREE</name>
<dbReference type="PANTHER" id="PTHR14387:SF0">
    <property type="entry name" value="DUF2428 DOMAIN-CONTAINING PROTEIN"/>
    <property type="match status" value="1"/>
</dbReference>
<feature type="domain" description="tRNA (32-2'-O)-methyltransferase regulator THADA-like C-terminal TPR repeats region" evidence="4">
    <location>
        <begin position="844"/>
        <end position="995"/>
    </location>
</feature>
<feature type="domain" description="DUF2428" evidence="3">
    <location>
        <begin position="599"/>
        <end position="842"/>
    </location>
</feature>
<dbReference type="RefSeq" id="XP_021871801.1">
    <property type="nucleotide sequence ID" value="XM_022015580.1"/>
</dbReference>
<evidence type="ECO:0000259" key="4">
    <source>
        <dbReference type="Pfam" id="PF25151"/>
    </source>
</evidence>
<organism evidence="5 6">
    <name type="scientific">Kockovaella imperatae</name>
    <dbReference type="NCBI Taxonomy" id="4999"/>
    <lineage>
        <taxon>Eukaryota</taxon>
        <taxon>Fungi</taxon>
        <taxon>Dikarya</taxon>
        <taxon>Basidiomycota</taxon>
        <taxon>Agaricomycotina</taxon>
        <taxon>Tremellomycetes</taxon>
        <taxon>Tremellales</taxon>
        <taxon>Cuniculitremaceae</taxon>
        <taxon>Kockovaella</taxon>
    </lineage>
</organism>
<evidence type="ECO:0000313" key="6">
    <source>
        <dbReference type="Proteomes" id="UP000193218"/>
    </source>
</evidence>
<comment type="similarity">
    <text evidence="1">Belongs to the THADA family.</text>
</comment>
<dbReference type="InterPro" id="IPR051954">
    <property type="entry name" value="tRNA_methyltransferase_THADA"/>
</dbReference>
<comment type="caution">
    <text evidence="5">The sequence shown here is derived from an EMBL/GenBank/DDBJ whole genome shotgun (WGS) entry which is preliminary data.</text>
</comment>
<dbReference type="GeneID" id="33557389"/>
<dbReference type="FunCoup" id="A0A1Y1UJY6">
    <property type="interactions" value="283"/>
</dbReference>
<keyword evidence="5" id="KW-0675">Receptor</keyword>
<dbReference type="Pfam" id="PF10350">
    <property type="entry name" value="DUF2428"/>
    <property type="match status" value="1"/>
</dbReference>
<proteinExistence type="inferred from homology"/>
<dbReference type="InParanoid" id="A0A1Y1UJY6"/>
<dbReference type="SUPFAM" id="SSF48371">
    <property type="entry name" value="ARM repeat"/>
    <property type="match status" value="1"/>
</dbReference>
<gene>
    <name evidence="5" type="ORF">BD324DRAFT_623421</name>
</gene>
<evidence type="ECO:0000259" key="3">
    <source>
        <dbReference type="Pfam" id="PF10350"/>
    </source>
</evidence>
<dbReference type="InterPro" id="IPR016024">
    <property type="entry name" value="ARM-type_fold"/>
</dbReference>
<dbReference type="Proteomes" id="UP000193218">
    <property type="component" value="Unassembled WGS sequence"/>
</dbReference>
<dbReference type="GO" id="GO:0030488">
    <property type="term" value="P:tRNA methylation"/>
    <property type="evidence" value="ECO:0007669"/>
    <property type="project" value="TreeGrafter"/>
</dbReference>
<dbReference type="PANTHER" id="PTHR14387">
    <property type="entry name" value="THADA/DEATH RECEPTOR INTERACTING PROTEIN"/>
    <property type="match status" value="1"/>
</dbReference>
<sequence>MGAEAVRVIEQATSKKLQDLRKRVQKAPPEELGSPSLLGEALDFATQRYPEDEILEVLAFLLVLFRRLKAALPVLPQAGHDLVHVKLGPAVLPGGTLAHLLLDGMETSQKPRHIRSVDTFGALARMTEDLEAPSTGGSSYNGLLTPLFVHLCGTELSTKHSLIAINTLLPFVPRSIDRSQLLVKIRSQMDLVEGASGRGAIFSKLLVEMFAATAGDDKRKETIVVDEIVPMFKMNTPPTTLTHAVRYFLPSLFTALPSIPLRILSEVEPAHPSANPSERSDATQVGEHGHERSNLSAWIAIASLCVATNQVSLLDLPSEVLDSAMVHADPTVQIDTLRLLLSSKDRLKTPVMGLYQRSISACAILQDAYARSEFTATIVQLFKSFETVRRLKRPAEEDLSAIRGFITWLLEVIIDPGLESALRFPIVRTIIALNILGALTVELGSDNKLHEQIFTRRRVDSLLACQKSNFAEVRSKARSLLACAQIPLPGYESPDHLGMKTTLESAILNISHPRKTQVEAGKAVMCILFEMMTKRASLEYCVDFVRSLIKLLEKRVEAAEEDVATGIIEKPLHGIISALSGVIACVQLQSDHEADWKEVFHEIIPLVDRIWAVARVVVSLKSSGTSERPDHEIARVYEVLKAGGEEDNDPSDFSSLLSGCWRAITEAGDLLATVCSLPLTQGGEKQIIWSRDDIESAGKRLLSWLHEVRHRGTFSKIASSLARLVDSVYRIASLRPLVYSWLDLELETITSSTFSTTRRSAALPYSILSIVVADYDLLKIAVDRLLAVAAVRNDASDDATKIHAFNILKIILLDSRTSQYLDRSFERAILVALAAFESVNWNVRNVGLILFSSLIHRSLLTSDSAQDYFQSRQTLAKRQTLASWHARYPSVLPALRVELRKAALRVDLAGHSSLFPILIIIRSLRWSAVDEEISEALRLEVLPFLCSKEWQIRQVAAQALSSLQSPLSTLDSLAICSKTFAALKSNNARHGHILYWIRLISDVIDFETLDDDMRVTIDQQIEAILNGLDHRLTPPSVMAASIQLAKAFSHACTQTSMEGKVVALCHDILRHTSSLPGADTLLNEAAKAVIAGGQRTEVLLKSRIPQHAIMICLEKLEVDPVDKQREAIVFNKLADIVLSRASPPTVLEAALGALVRLNLPENGIGCERLNAISKRLRGIMLEGHNVPLREASLIALGWVSKTMLRRDSGHLSDSQCLSEMILAADKFSRIDKSKPSRTSAALAIQHLHRHLFPSSSSQSHVSSSILLTFHRVLVRLLQDDDYEIRSMTQGIICNGLNLTTPVCLTRAISVEWAWIAEVVAGDPEVFLPFIWDHSIDIEGFRHDLSMIQADSYQTNVLFEVESPNQFRDPLIDSDHATRVLVDISVREPSLLSDKITQSNTAVLLSLHVEAKKALGELEAEGGGSPIGEAFEAGRMLRRRLQIHSGLVKRLAA</sequence>
<dbReference type="InterPro" id="IPR019442">
    <property type="entry name" value="THADA/TRM732_DUF2428"/>
</dbReference>
<dbReference type="OrthoDB" id="734129at2759"/>
<dbReference type="Pfam" id="PF25151">
    <property type="entry name" value="TPR_Trm732_C"/>
    <property type="match status" value="1"/>
</dbReference>
<protein>
    <submittedName>
        <fullName evidence="5">Putative death-receptor fusion protein-domain-containing protein</fullName>
    </submittedName>
</protein>
<keyword evidence="2" id="KW-0819">tRNA processing</keyword>
<reference evidence="5 6" key="1">
    <citation type="submission" date="2017-03" db="EMBL/GenBank/DDBJ databases">
        <title>Widespread Adenine N6-methylation of Active Genes in Fungi.</title>
        <authorList>
            <consortium name="DOE Joint Genome Institute"/>
            <person name="Mondo S.J."/>
            <person name="Dannebaum R.O."/>
            <person name="Kuo R.C."/>
            <person name="Louie K.B."/>
            <person name="Bewick A.J."/>
            <person name="Labutti K."/>
            <person name="Haridas S."/>
            <person name="Kuo A."/>
            <person name="Salamov A."/>
            <person name="Ahrendt S.R."/>
            <person name="Lau R."/>
            <person name="Bowen B.P."/>
            <person name="Lipzen A."/>
            <person name="Sullivan W."/>
            <person name="Andreopoulos W.B."/>
            <person name="Clum A."/>
            <person name="Lindquist E."/>
            <person name="Daum C."/>
            <person name="Northen T.R."/>
            <person name="Ramamoorthy G."/>
            <person name="Schmitz R.J."/>
            <person name="Gryganskyi A."/>
            <person name="Culley D."/>
            <person name="Magnuson J."/>
            <person name="James T.Y."/>
            <person name="O'Malley M.A."/>
            <person name="Stajich J.E."/>
            <person name="Spatafora J.W."/>
            <person name="Visel A."/>
            <person name="Grigoriev I.V."/>
        </authorList>
    </citation>
    <scope>NUCLEOTIDE SEQUENCE [LARGE SCALE GENOMIC DNA]</scope>
    <source>
        <strain evidence="5 6">NRRL Y-17943</strain>
    </source>
</reference>
<evidence type="ECO:0000256" key="2">
    <source>
        <dbReference type="ARBA" id="ARBA00022694"/>
    </source>
</evidence>
<dbReference type="GO" id="GO:0005829">
    <property type="term" value="C:cytosol"/>
    <property type="evidence" value="ECO:0007669"/>
    <property type="project" value="TreeGrafter"/>
</dbReference>